<dbReference type="PANTHER" id="PTHR13016">
    <property type="entry name" value="AMMECR1 HOMOLOG"/>
    <property type="match status" value="1"/>
</dbReference>
<evidence type="ECO:0000259" key="1">
    <source>
        <dbReference type="PROSITE" id="PS51112"/>
    </source>
</evidence>
<dbReference type="PROSITE" id="PS51112">
    <property type="entry name" value="AMMECR1"/>
    <property type="match status" value="1"/>
</dbReference>
<protein>
    <submittedName>
        <fullName evidence="2">AMMECR1 domain protein</fullName>
    </submittedName>
</protein>
<dbReference type="Gene3D" id="3.40.830.10">
    <property type="entry name" value="LigB-like"/>
    <property type="match status" value="1"/>
</dbReference>
<dbReference type="Pfam" id="PF01871">
    <property type="entry name" value="AMMECR1"/>
    <property type="match status" value="1"/>
</dbReference>
<feature type="domain" description="AMMECR1" evidence="1">
    <location>
        <begin position="294"/>
        <end position="466"/>
    </location>
</feature>
<organism evidence="2 3">
    <name type="scientific">Coriobacterium glomerans (strain ATCC 49209 / DSM 20642 / JCM 10262 / PW2)</name>
    <dbReference type="NCBI Taxonomy" id="700015"/>
    <lineage>
        <taxon>Bacteria</taxon>
        <taxon>Bacillati</taxon>
        <taxon>Actinomycetota</taxon>
        <taxon>Coriobacteriia</taxon>
        <taxon>Coriobacteriales</taxon>
        <taxon>Coriobacteriaceae</taxon>
        <taxon>Coriobacterium</taxon>
    </lineage>
</organism>
<dbReference type="Proteomes" id="UP000006851">
    <property type="component" value="Chromosome"/>
</dbReference>
<accession>F2N981</accession>
<evidence type="ECO:0000313" key="3">
    <source>
        <dbReference type="Proteomes" id="UP000006851"/>
    </source>
</evidence>
<dbReference type="Gene3D" id="3.30.700.20">
    <property type="entry name" value="Hypothetical protein ph0010, domain 1"/>
    <property type="match status" value="1"/>
</dbReference>
<proteinExistence type="predicted"/>
<dbReference type="eggNOG" id="COG2078">
    <property type="taxonomic scope" value="Bacteria"/>
</dbReference>
<dbReference type="AlphaFoldDB" id="F2N981"/>
<dbReference type="InterPro" id="IPR027623">
    <property type="entry name" value="AmmeMemoSam_A"/>
</dbReference>
<dbReference type="SUPFAM" id="SSF53213">
    <property type="entry name" value="LigB-like"/>
    <property type="match status" value="1"/>
</dbReference>
<dbReference type="SUPFAM" id="SSF143447">
    <property type="entry name" value="AMMECR1-like"/>
    <property type="match status" value="1"/>
</dbReference>
<dbReference type="InterPro" id="IPR002733">
    <property type="entry name" value="AMMECR1_domain"/>
</dbReference>
<name>F2N981_CORGP</name>
<dbReference type="NCBIfam" id="TIGR04335">
    <property type="entry name" value="AmmeMemoSam_A"/>
    <property type="match status" value="1"/>
</dbReference>
<dbReference type="InterPro" id="IPR004183">
    <property type="entry name" value="Xdiol_dOase_suB"/>
</dbReference>
<dbReference type="RefSeq" id="WP_013709499.1">
    <property type="nucleotide sequence ID" value="NC_015389.1"/>
</dbReference>
<reference evidence="3" key="1">
    <citation type="journal article" date="2013" name="Stand. Genomic Sci.">
        <title>Complete genome sequence of Coriobacterium glomerans type strain (PW2(T)) from the midgut of Pyrrhocoris apterus L. (red soldier bug).</title>
        <authorList>
            <person name="Stackebrandt E."/>
            <person name="Zeytun A."/>
            <person name="Lapidus A."/>
            <person name="Nolan M."/>
            <person name="Lucas S."/>
            <person name="Hammon N."/>
            <person name="Deshpande S."/>
            <person name="Cheng J.F."/>
            <person name="Tapia R."/>
            <person name="Goodwin L.A."/>
            <person name="Pitluck S."/>
            <person name="Liolios K."/>
            <person name="Pagani I."/>
            <person name="Ivanova N."/>
            <person name="Mavromatis K."/>
            <person name="Mikhailova N."/>
            <person name="Huntemann M."/>
            <person name="Pati A."/>
            <person name="Chen A."/>
            <person name="Palaniappan K."/>
            <person name="Chang Y.J."/>
            <person name="Land M."/>
            <person name="Hauser L."/>
            <person name="Rohde M."/>
            <person name="Pukall R."/>
            <person name="Goker M."/>
            <person name="Detter J.C."/>
            <person name="Woyke T."/>
            <person name="Bristow J."/>
            <person name="Eisen J.A."/>
            <person name="Markowitz V."/>
            <person name="Hugenholtz P."/>
            <person name="Kyrpides N.C."/>
            <person name="Klenk H.P."/>
        </authorList>
    </citation>
    <scope>NUCLEOTIDE SEQUENCE</scope>
    <source>
        <strain evidence="3">ATCC 49209 / DSM 20642 / JCM 10262 / PW2</strain>
    </source>
</reference>
<dbReference type="STRING" id="700015.Corgl_1658"/>
<dbReference type="PANTHER" id="PTHR13016:SF0">
    <property type="entry name" value="AMME SYNDROME CANDIDATE GENE 1 PROTEIN"/>
    <property type="match status" value="1"/>
</dbReference>
<evidence type="ECO:0000313" key="2">
    <source>
        <dbReference type="EMBL" id="AEB07757.1"/>
    </source>
</evidence>
<dbReference type="GO" id="GO:0008198">
    <property type="term" value="F:ferrous iron binding"/>
    <property type="evidence" value="ECO:0007669"/>
    <property type="project" value="InterPro"/>
</dbReference>
<dbReference type="HOGENOM" id="CLU_048702_0_0_11"/>
<keyword evidence="3" id="KW-1185">Reference proteome</keyword>
<dbReference type="GO" id="GO:0016702">
    <property type="term" value="F:oxidoreductase activity, acting on single donors with incorporation of molecular oxygen, incorporation of two atoms of oxygen"/>
    <property type="evidence" value="ECO:0007669"/>
    <property type="project" value="UniProtKB-ARBA"/>
</dbReference>
<dbReference type="KEGG" id="cgo:Corgl_1658"/>
<dbReference type="Pfam" id="PF02900">
    <property type="entry name" value="LigB"/>
    <property type="match status" value="1"/>
</dbReference>
<gene>
    <name evidence="2" type="ordered locus">Corgl_1658</name>
</gene>
<dbReference type="InterPro" id="IPR027485">
    <property type="entry name" value="AMMECR1_N"/>
</dbReference>
<dbReference type="OrthoDB" id="9785549at2"/>
<dbReference type="EMBL" id="CP002628">
    <property type="protein sequence ID" value="AEB07757.1"/>
    <property type="molecule type" value="Genomic_DNA"/>
</dbReference>
<dbReference type="InterPro" id="IPR023473">
    <property type="entry name" value="AMMECR1"/>
</dbReference>
<sequence>MPVLAAFALPHPPLILPRIGHGREHEISSTVEAYHEVARRVAELEPETIVLSSPHSPMFADYLHIAPGSGARGTFAQFGDESDGSNVRYDEEFVDELSRRADRDGLRAGTFGGPAQDLDWGVLVPLHFIEESYRDFRLVRISLSGLSPLDHYHLGQLVLASADALSRRVVMIASGDLSHKLSSEGPYGFAEEGSVFDALVCETFQSGELDRLLTIDPALAERAAECGLRSFQIMAGTLDRTPITSELLCYEGPFGVGYGIGAFTPIDAPGTDEARAYGSRYEQSHEQEMRTLRENEDPLVRLARTSLEHYVHERTALILPDDTPAELLGRRSGAFVSIKKHGQLRGCIGTIEPVHADLAYEIIDNAVSAGCRDPRFPPVSIDELDELVYDVDVMGTPEPVTSIDELDPSRFGVIVSGSDGRRGLLLPDLDGVDSVEDQVSIAARKGGIDPSEPGVRLERFSVERHA</sequence>
<dbReference type="eggNOG" id="COG3885">
    <property type="taxonomic scope" value="Bacteria"/>
</dbReference>
<dbReference type="InterPro" id="IPR036071">
    <property type="entry name" value="AMMECR1_dom_sf"/>
</dbReference>
<dbReference type="CDD" id="cd07951">
    <property type="entry name" value="ED_3B_N_AMMECR1"/>
    <property type="match status" value="1"/>
</dbReference>